<keyword evidence="2" id="KW-0479">Metal-binding</keyword>
<dbReference type="Proteomes" id="UP001589858">
    <property type="component" value="Unassembled WGS sequence"/>
</dbReference>
<reference evidence="7 8" key="1">
    <citation type="submission" date="2024-09" db="EMBL/GenBank/DDBJ databases">
        <authorList>
            <person name="Sun Q."/>
            <person name="Mori K."/>
        </authorList>
    </citation>
    <scope>NUCLEOTIDE SEQUENCE [LARGE SCALE GENOMIC DNA]</scope>
    <source>
        <strain evidence="7 8">CICC 11035S</strain>
    </source>
</reference>
<evidence type="ECO:0000259" key="6">
    <source>
        <dbReference type="Pfam" id="PF02668"/>
    </source>
</evidence>
<dbReference type="InterPro" id="IPR042098">
    <property type="entry name" value="TauD-like_sf"/>
</dbReference>
<protein>
    <submittedName>
        <fullName evidence="7">TauD/TfdA dioxygenase family protein</fullName>
    </submittedName>
</protein>
<keyword evidence="8" id="KW-1185">Reference proteome</keyword>
<evidence type="ECO:0000256" key="1">
    <source>
        <dbReference type="ARBA" id="ARBA00005896"/>
    </source>
</evidence>
<sequence>MTLEIRPHGRVGAEVLGIDLARSLSGEEFAAVRRAFAEHGVIFFRDQSIDEAQHIAFARRWGAININRFFAAHPAYPEIALVVKEPDQQHNIGGGWHTDHSYDFEPALGSILAARELPPEGGATAFASMYAAYDGLPERLKARIEGRRAVHSARHVFGSKAALYEAAQDTRGDGSRAGRIGNAAAADVLDDPVHPVVIVHPLSGKRAIYVNPGFTLHIQGLDAAESADLLAELYAHCQKPEFQEDFHWRDGSIAFWDNRATWHYAYNDYHGHRREMHRITIEGVALEDHAG</sequence>
<feature type="domain" description="TauD/TfdA-like" evidence="6">
    <location>
        <begin position="6"/>
        <end position="280"/>
    </location>
</feature>
<dbReference type="SUPFAM" id="SSF51197">
    <property type="entry name" value="Clavaminate synthase-like"/>
    <property type="match status" value="1"/>
</dbReference>
<dbReference type="InterPro" id="IPR003819">
    <property type="entry name" value="TauD/TfdA-like"/>
</dbReference>
<proteinExistence type="inferred from homology"/>
<dbReference type="EMBL" id="JBHLTM010000046">
    <property type="protein sequence ID" value="MFC0685303.1"/>
    <property type="molecule type" value="Genomic_DNA"/>
</dbReference>
<keyword evidence="4" id="KW-0560">Oxidoreductase</keyword>
<dbReference type="PANTHER" id="PTHR30468:SF1">
    <property type="entry name" value="ALPHA-KETOGLUTARATE-DEPENDENT SULFONATE DIOXYGENASE"/>
    <property type="match status" value="1"/>
</dbReference>
<organism evidence="7 8">
    <name type="scientific">Novosphingobium clariflavum</name>
    <dbReference type="NCBI Taxonomy" id="2029884"/>
    <lineage>
        <taxon>Bacteria</taxon>
        <taxon>Pseudomonadati</taxon>
        <taxon>Pseudomonadota</taxon>
        <taxon>Alphaproteobacteria</taxon>
        <taxon>Sphingomonadales</taxon>
        <taxon>Sphingomonadaceae</taxon>
        <taxon>Novosphingobium</taxon>
    </lineage>
</organism>
<comment type="similarity">
    <text evidence="1">Belongs to the TfdA dioxygenase family.</text>
</comment>
<dbReference type="RefSeq" id="WP_267223587.1">
    <property type="nucleotide sequence ID" value="NZ_JAPCWC010000024.1"/>
</dbReference>
<keyword evidence="5" id="KW-0408">Iron</keyword>
<accession>A0ABV6SB54</accession>
<evidence type="ECO:0000313" key="8">
    <source>
        <dbReference type="Proteomes" id="UP001589858"/>
    </source>
</evidence>
<keyword evidence="3 7" id="KW-0223">Dioxygenase</keyword>
<evidence type="ECO:0000256" key="2">
    <source>
        <dbReference type="ARBA" id="ARBA00022723"/>
    </source>
</evidence>
<gene>
    <name evidence="7" type="ORF">ACFFF8_11910</name>
</gene>
<evidence type="ECO:0000256" key="5">
    <source>
        <dbReference type="ARBA" id="ARBA00023004"/>
    </source>
</evidence>
<dbReference type="Gene3D" id="3.60.130.10">
    <property type="entry name" value="Clavaminate synthase-like"/>
    <property type="match status" value="1"/>
</dbReference>
<dbReference type="InterPro" id="IPR051323">
    <property type="entry name" value="AtsK-like"/>
</dbReference>
<evidence type="ECO:0000256" key="4">
    <source>
        <dbReference type="ARBA" id="ARBA00023002"/>
    </source>
</evidence>
<name>A0ABV6SB54_9SPHN</name>
<dbReference type="PANTHER" id="PTHR30468">
    <property type="entry name" value="ALPHA-KETOGLUTARATE-DEPENDENT SULFONATE DIOXYGENASE"/>
    <property type="match status" value="1"/>
</dbReference>
<comment type="caution">
    <text evidence="7">The sequence shown here is derived from an EMBL/GenBank/DDBJ whole genome shotgun (WGS) entry which is preliminary data.</text>
</comment>
<dbReference type="GO" id="GO:0051213">
    <property type="term" value="F:dioxygenase activity"/>
    <property type="evidence" value="ECO:0007669"/>
    <property type="project" value="UniProtKB-KW"/>
</dbReference>
<evidence type="ECO:0000256" key="3">
    <source>
        <dbReference type="ARBA" id="ARBA00022964"/>
    </source>
</evidence>
<evidence type="ECO:0000313" key="7">
    <source>
        <dbReference type="EMBL" id="MFC0685303.1"/>
    </source>
</evidence>
<dbReference type="Pfam" id="PF02668">
    <property type="entry name" value="TauD"/>
    <property type="match status" value="1"/>
</dbReference>